<sequence>MLLALILIAVLILCCCRRKKKTLDSPNEANEPVHSVKLDSGPEYQHVSGFKSISAAQTEDSEQQEELM</sequence>
<dbReference type="EMBL" id="JBIYXZ010002068">
    <property type="protein sequence ID" value="KAL3066310.1"/>
    <property type="molecule type" value="Genomic_DNA"/>
</dbReference>
<accession>A0ABD2HKA5</accession>
<keyword evidence="1" id="KW-0732">Signal</keyword>
<name>A0ABD2HKA5_PAGBO</name>
<dbReference type="AlphaFoldDB" id="A0ABD2HKA5"/>
<dbReference type="Proteomes" id="UP001619887">
    <property type="component" value="Unassembled WGS sequence"/>
</dbReference>
<feature type="signal peptide" evidence="1">
    <location>
        <begin position="1"/>
        <end position="16"/>
    </location>
</feature>
<evidence type="ECO:0000313" key="3">
    <source>
        <dbReference type="Proteomes" id="UP001619887"/>
    </source>
</evidence>
<protein>
    <submittedName>
        <fullName evidence="2">Uncharacterized protein</fullName>
    </submittedName>
</protein>
<evidence type="ECO:0000313" key="2">
    <source>
        <dbReference type="EMBL" id="KAL3066310.1"/>
    </source>
</evidence>
<reference evidence="2 3" key="1">
    <citation type="journal article" date="2022" name="G3 (Bethesda)">
        <title>Evaluating Illumina-, Nanopore-, and PacBio-based genome assembly strategies with the bald notothen, Trematomus borchgrevinki.</title>
        <authorList>
            <person name="Rayamajhi N."/>
            <person name="Cheng C.C."/>
            <person name="Catchen J.M."/>
        </authorList>
    </citation>
    <scope>NUCLEOTIDE SEQUENCE [LARGE SCALE GENOMIC DNA]</scope>
    <source>
        <strain evidence="2">AGRC-2024</strain>
    </source>
</reference>
<organism evidence="2 3">
    <name type="scientific">Pagothenia borchgrevinki</name>
    <name type="common">Bald rockcod</name>
    <name type="synonym">Trematomus borchgrevinki</name>
    <dbReference type="NCBI Taxonomy" id="8213"/>
    <lineage>
        <taxon>Eukaryota</taxon>
        <taxon>Metazoa</taxon>
        <taxon>Chordata</taxon>
        <taxon>Craniata</taxon>
        <taxon>Vertebrata</taxon>
        <taxon>Euteleostomi</taxon>
        <taxon>Actinopterygii</taxon>
        <taxon>Neopterygii</taxon>
        <taxon>Teleostei</taxon>
        <taxon>Neoteleostei</taxon>
        <taxon>Acanthomorphata</taxon>
        <taxon>Eupercaria</taxon>
        <taxon>Perciformes</taxon>
        <taxon>Notothenioidei</taxon>
        <taxon>Nototheniidae</taxon>
        <taxon>Pagothenia</taxon>
    </lineage>
</organism>
<comment type="caution">
    <text evidence="2">The sequence shown here is derived from an EMBL/GenBank/DDBJ whole genome shotgun (WGS) entry which is preliminary data.</text>
</comment>
<gene>
    <name evidence="2" type="ORF">OYC64_016297</name>
</gene>
<keyword evidence="3" id="KW-1185">Reference proteome</keyword>
<feature type="chain" id="PRO_5044794486" evidence="1">
    <location>
        <begin position="17"/>
        <end position="68"/>
    </location>
</feature>
<proteinExistence type="predicted"/>
<reference evidence="2 3" key="2">
    <citation type="journal article" date="2024" name="G3 (Bethesda)">
        <title>The genome of the cryopelagic Antarctic bald notothen, Trematomus borchgrevinki.</title>
        <authorList>
            <person name="Rayamajhi N."/>
            <person name="Rivera-Colon A.G."/>
            <person name="Minhas B.F."/>
            <person name="Cheng C.C."/>
            <person name="Catchen J.M."/>
        </authorList>
    </citation>
    <scope>NUCLEOTIDE SEQUENCE [LARGE SCALE GENOMIC DNA]</scope>
    <source>
        <strain evidence="2">AGRC-2024</strain>
    </source>
</reference>
<evidence type="ECO:0000256" key="1">
    <source>
        <dbReference type="SAM" id="SignalP"/>
    </source>
</evidence>